<organism evidence="1 2">
    <name type="scientific">Cannabis sativa</name>
    <name type="common">Hemp</name>
    <name type="synonym">Marijuana</name>
    <dbReference type="NCBI Taxonomy" id="3483"/>
    <lineage>
        <taxon>Eukaryota</taxon>
        <taxon>Viridiplantae</taxon>
        <taxon>Streptophyta</taxon>
        <taxon>Embryophyta</taxon>
        <taxon>Tracheophyta</taxon>
        <taxon>Spermatophyta</taxon>
        <taxon>Magnoliopsida</taxon>
        <taxon>eudicotyledons</taxon>
        <taxon>Gunneridae</taxon>
        <taxon>Pentapetalae</taxon>
        <taxon>rosids</taxon>
        <taxon>fabids</taxon>
        <taxon>Rosales</taxon>
        <taxon>Cannabaceae</taxon>
        <taxon>Cannabis</taxon>
    </lineage>
</organism>
<dbReference type="AlphaFoldDB" id="A0A803QIP3"/>
<keyword evidence="2" id="KW-1185">Reference proteome</keyword>
<dbReference type="EMBL" id="UZAU01000789">
    <property type="status" value="NOT_ANNOTATED_CDS"/>
    <property type="molecule type" value="Genomic_DNA"/>
</dbReference>
<accession>A0A803QIP3</accession>
<dbReference type="Gramene" id="evm.model.10.116">
    <property type="protein sequence ID" value="cds.evm.model.10.116"/>
    <property type="gene ID" value="evm.TU.10.116"/>
</dbReference>
<evidence type="ECO:0000313" key="1">
    <source>
        <dbReference type="EnsemblPlants" id="cds.evm.model.10.116"/>
    </source>
</evidence>
<protein>
    <submittedName>
        <fullName evidence="1">Uncharacterized protein</fullName>
    </submittedName>
</protein>
<sequence length="81" mass="9918">MEKKYQNQVDKKKHNRMEKNKLNLMEKNDYLMFHKIQREIVWCMQLSSLSSTWLVLALKALSDDRMAFYRRKMAVDIFCQQ</sequence>
<dbReference type="Proteomes" id="UP000596661">
    <property type="component" value="Unassembled WGS sequence"/>
</dbReference>
<dbReference type="EnsemblPlants" id="evm.model.10.116">
    <property type="protein sequence ID" value="cds.evm.model.10.116"/>
    <property type="gene ID" value="evm.TU.10.116"/>
</dbReference>
<name>A0A803QIP3_CANSA</name>
<evidence type="ECO:0000313" key="2">
    <source>
        <dbReference type="Proteomes" id="UP000596661"/>
    </source>
</evidence>
<proteinExistence type="predicted"/>
<reference evidence="1" key="1">
    <citation type="submission" date="2021-03" db="UniProtKB">
        <authorList>
            <consortium name="EnsemblPlants"/>
        </authorList>
    </citation>
    <scope>IDENTIFICATION</scope>
</reference>